<evidence type="ECO:0000313" key="2">
    <source>
        <dbReference type="Proteomes" id="UP000217277"/>
    </source>
</evidence>
<gene>
    <name evidence="1" type="ORF">PAGA_a0209</name>
</gene>
<name>A0ACA8DRP5_9GAMM</name>
<proteinExistence type="predicted"/>
<reference evidence="1" key="1">
    <citation type="submission" date="2015-03" db="EMBL/GenBank/DDBJ databases">
        <authorList>
            <person name="Xie B.-B."/>
            <person name="Rong J.-C."/>
            <person name="Qin Q.-L."/>
            <person name="Zhang Y.-Z."/>
        </authorList>
    </citation>
    <scope>NUCLEOTIDE SEQUENCE</scope>
    <source>
        <strain evidence="1">DSM 14585</strain>
    </source>
</reference>
<organism evidence="1 2">
    <name type="scientific">Pseudoalteromonas agarivorans DSM 14585</name>
    <dbReference type="NCBI Taxonomy" id="1312369"/>
    <lineage>
        <taxon>Bacteria</taxon>
        <taxon>Pseudomonadati</taxon>
        <taxon>Pseudomonadota</taxon>
        <taxon>Gammaproteobacteria</taxon>
        <taxon>Alteromonadales</taxon>
        <taxon>Pseudoalteromonadaceae</taxon>
        <taxon>Pseudoalteromonas</taxon>
    </lineage>
</organism>
<evidence type="ECO:0000313" key="1">
    <source>
        <dbReference type="EMBL" id="ATC80807.1"/>
    </source>
</evidence>
<keyword evidence="2" id="KW-1185">Reference proteome</keyword>
<accession>A0ACA8DRP5</accession>
<dbReference type="EMBL" id="CP011011">
    <property type="protein sequence ID" value="ATC80807.1"/>
    <property type="molecule type" value="Genomic_DNA"/>
</dbReference>
<protein>
    <submittedName>
        <fullName evidence="1">Uncharacterized protein</fullName>
    </submittedName>
</protein>
<dbReference type="Proteomes" id="UP000217277">
    <property type="component" value="Chromosome I"/>
</dbReference>
<sequence length="38" mass="4663">MLWFFSKPILCHYFNLLFIKLKIMVAQKWSRALHFYGA</sequence>